<dbReference type="Proteomes" id="UP000183700">
    <property type="component" value="Unassembled WGS sequence"/>
</dbReference>
<reference evidence="4 5" key="1">
    <citation type="submission" date="2014-12" db="EMBL/GenBank/DDBJ databases">
        <title>Draft genome sequences of 29 type strains of Enterococci.</title>
        <authorList>
            <person name="Zhong Z."/>
            <person name="Sun Z."/>
            <person name="Liu W."/>
            <person name="Zhang W."/>
            <person name="Zhang H."/>
        </authorList>
    </citation>
    <scope>NUCLEOTIDE SEQUENCE [LARGE SCALE GENOMIC DNA]</scope>
    <source>
        <strain evidence="4 5">DSM 22802</strain>
    </source>
</reference>
<sequence length="229" mass="26696">MDVNEAKKYYADQYDKLVWIDQEKIRQQKGYDFFKRAIDIVGSFSGLIITLPITLWVTYKIRQEEPGCPVIFKQTRVGRNGKLFTMYKFRSMCIDAENKLDELLTKNEVDGAMFKMKNDPRVTKIGKFIRKTSLDELPQLLNVLKGNMSLVGPRPPLEREVREYTPHDKQRLMVKPGCSGLWQISGRNDVGFDEMVDFDIEYIKNRSINNDLKIIWKTAKIMIKPNGAY</sequence>
<dbReference type="InterPro" id="IPR003362">
    <property type="entry name" value="Bact_transf"/>
</dbReference>
<comment type="similarity">
    <text evidence="1">Belongs to the bacterial sugar transferase family.</text>
</comment>
<evidence type="ECO:0000256" key="2">
    <source>
        <dbReference type="SAM" id="Phobius"/>
    </source>
</evidence>
<protein>
    <recommendedName>
        <fullName evidence="3">Bacterial sugar transferase domain-containing protein</fullName>
    </recommendedName>
</protein>
<comment type="caution">
    <text evidence="4">The sequence shown here is derived from an EMBL/GenBank/DDBJ whole genome shotgun (WGS) entry which is preliminary data.</text>
</comment>
<feature type="domain" description="Bacterial sugar transferase" evidence="3">
    <location>
        <begin position="35"/>
        <end position="223"/>
    </location>
</feature>
<evidence type="ECO:0000259" key="3">
    <source>
        <dbReference type="Pfam" id="PF02397"/>
    </source>
</evidence>
<dbReference type="PANTHER" id="PTHR30576">
    <property type="entry name" value="COLANIC BIOSYNTHESIS UDP-GLUCOSE LIPID CARRIER TRANSFERASE"/>
    <property type="match status" value="1"/>
</dbReference>
<dbReference type="Pfam" id="PF02397">
    <property type="entry name" value="Bac_transf"/>
    <property type="match status" value="1"/>
</dbReference>
<dbReference type="GO" id="GO:0016780">
    <property type="term" value="F:phosphotransferase activity, for other substituted phosphate groups"/>
    <property type="evidence" value="ECO:0007669"/>
    <property type="project" value="TreeGrafter"/>
</dbReference>
<dbReference type="PANTHER" id="PTHR30576:SF10">
    <property type="entry name" value="SLL5057 PROTEIN"/>
    <property type="match status" value="1"/>
</dbReference>
<keyword evidence="2" id="KW-0812">Transmembrane</keyword>
<organism evidence="4 5">
    <name type="scientific">Enterococcus devriesei</name>
    <dbReference type="NCBI Taxonomy" id="319970"/>
    <lineage>
        <taxon>Bacteria</taxon>
        <taxon>Bacillati</taxon>
        <taxon>Bacillota</taxon>
        <taxon>Bacilli</taxon>
        <taxon>Lactobacillales</taxon>
        <taxon>Enterococcaceae</taxon>
        <taxon>Enterococcus</taxon>
    </lineage>
</organism>
<dbReference type="EMBL" id="JXKM01000001">
    <property type="protein sequence ID" value="OJG37075.1"/>
    <property type="molecule type" value="Genomic_DNA"/>
</dbReference>
<accession>A0A1L8SYG6</accession>
<feature type="transmembrane region" description="Helical" evidence="2">
    <location>
        <begin position="37"/>
        <end position="59"/>
    </location>
</feature>
<gene>
    <name evidence="4" type="ORF">RV00_GL000032</name>
</gene>
<dbReference type="STRING" id="319970.RV00_GL000032"/>
<evidence type="ECO:0000313" key="5">
    <source>
        <dbReference type="Proteomes" id="UP000183700"/>
    </source>
</evidence>
<name>A0A1L8SYG6_9ENTE</name>
<keyword evidence="2" id="KW-1133">Transmembrane helix</keyword>
<keyword evidence="5" id="KW-1185">Reference proteome</keyword>
<evidence type="ECO:0000313" key="4">
    <source>
        <dbReference type="EMBL" id="OJG37075.1"/>
    </source>
</evidence>
<evidence type="ECO:0000256" key="1">
    <source>
        <dbReference type="ARBA" id="ARBA00006464"/>
    </source>
</evidence>
<proteinExistence type="inferred from homology"/>
<keyword evidence="2" id="KW-0472">Membrane</keyword>
<dbReference type="AlphaFoldDB" id="A0A1L8SYG6"/>